<reference evidence="1" key="1">
    <citation type="submission" date="2023-10" db="EMBL/GenBank/DDBJ databases">
        <title>Genome assembly of Pristionchus species.</title>
        <authorList>
            <person name="Yoshida K."/>
            <person name="Sommer R.J."/>
        </authorList>
    </citation>
    <scope>NUCLEOTIDE SEQUENCE</scope>
    <source>
        <strain evidence="1">RS0144</strain>
    </source>
</reference>
<gene>
    <name evidence="1" type="ORF">PENTCL1PPCAC_28883</name>
</gene>
<keyword evidence="2" id="KW-1185">Reference proteome</keyword>
<dbReference type="AlphaFoldDB" id="A0AAV5UIA2"/>
<proteinExistence type="predicted"/>
<evidence type="ECO:0000313" key="2">
    <source>
        <dbReference type="Proteomes" id="UP001432027"/>
    </source>
</evidence>
<protein>
    <submittedName>
        <fullName evidence="1">Uncharacterized protein</fullName>
    </submittedName>
</protein>
<name>A0AAV5UIA2_9BILA</name>
<comment type="caution">
    <text evidence="1">The sequence shown here is derived from an EMBL/GenBank/DDBJ whole genome shotgun (WGS) entry which is preliminary data.</text>
</comment>
<dbReference type="Proteomes" id="UP001432027">
    <property type="component" value="Unassembled WGS sequence"/>
</dbReference>
<accession>A0AAV5UIA2</accession>
<sequence>MTMEWMETTFAFIAPHDEPNSDSSPVSVVSFRCRDVIHFRSVRCGNDGSFPRCSGSNAQDVDIYTNPMRNGFQTIAKTGETSYIGRRMNGQLYVFDEATPGGNGKYIIRAASEQPVLLNVDLTKYRLVANPITKSDLMLIRRNSRKTTNNTPRF</sequence>
<evidence type="ECO:0000313" key="1">
    <source>
        <dbReference type="EMBL" id="GMT06709.1"/>
    </source>
</evidence>
<dbReference type="EMBL" id="BTSX01000006">
    <property type="protein sequence ID" value="GMT06709.1"/>
    <property type="molecule type" value="Genomic_DNA"/>
</dbReference>
<organism evidence="1 2">
    <name type="scientific">Pristionchus entomophagus</name>
    <dbReference type="NCBI Taxonomy" id="358040"/>
    <lineage>
        <taxon>Eukaryota</taxon>
        <taxon>Metazoa</taxon>
        <taxon>Ecdysozoa</taxon>
        <taxon>Nematoda</taxon>
        <taxon>Chromadorea</taxon>
        <taxon>Rhabditida</taxon>
        <taxon>Rhabditina</taxon>
        <taxon>Diplogasteromorpha</taxon>
        <taxon>Diplogasteroidea</taxon>
        <taxon>Neodiplogasteridae</taxon>
        <taxon>Pristionchus</taxon>
    </lineage>
</organism>